<dbReference type="Gene3D" id="3.40.50.740">
    <property type="match status" value="2"/>
</dbReference>
<evidence type="ECO:0000256" key="3">
    <source>
        <dbReference type="ARBA" id="ARBA00022723"/>
    </source>
</evidence>
<dbReference type="PROSITE" id="PS00551">
    <property type="entry name" value="MOLYBDOPTERIN_PROK_1"/>
    <property type="match status" value="1"/>
</dbReference>
<dbReference type="GO" id="GO:0051539">
    <property type="term" value="F:4 iron, 4 sulfur cluster binding"/>
    <property type="evidence" value="ECO:0007669"/>
    <property type="project" value="UniProtKB-KW"/>
</dbReference>
<evidence type="ECO:0000256" key="1">
    <source>
        <dbReference type="ARBA" id="ARBA00010312"/>
    </source>
</evidence>
<evidence type="ECO:0000256" key="4">
    <source>
        <dbReference type="ARBA" id="ARBA00023004"/>
    </source>
</evidence>
<dbReference type="SMART" id="SM00926">
    <property type="entry name" value="Molybdop_Fe4S4"/>
    <property type="match status" value="1"/>
</dbReference>
<gene>
    <name evidence="7" type="ORF">HY912_01780</name>
</gene>
<dbReference type="InterPro" id="IPR006656">
    <property type="entry name" value="Mopterin_OxRdtase"/>
</dbReference>
<dbReference type="SUPFAM" id="SSF53706">
    <property type="entry name" value="Formate dehydrogenase/DMSO reductase, domains 1-3"/>
    <property type="match status" value="1"/>
</dbReference>
<dbReference type="Gene3D" id="2.20.25.90">
    <property type="entry name" value="ADC-like domains"/>
    <property type="match status" value="1"/>
</dbReference>
<comment type="similarity">
    <text evidence="1">Belongs to the prokaryotic molybdopterin-containing oxidoreductase family.</text>
</comment>
<keyword evidence="5" id="KW-0411">Iron-sulfur</keyword>
<dbReference type="Pfam" id="PF04879">
    <property type="entry name" value="Molybdop_Fe4S4"/>
    <property type="match status" value="1"/>
</dbReference>
<proteinExistence type="inferred from homology"/>
<dbReference type="Gene3D" id="2.40.40.20">
    <property type="match status" value="1"/>
</dbReference>
<dbReference type="PANTHER" id="PTHR43742:SF6">
    <property type="entry name" value="OXIDOREDUCTASE YYAE-RELATED"/>
    <property type="match status" value="1"/>
</dbReference>
<keyword evidence="2" id="KW-0004">4Fe-4S</keyword>
<sequence>MLDYHLMQRFTGTRRDYDRMVATICQECTVGCGLCAYVSEGRLVDVQGDERHPISKGRLCSRGTAFARDLACAERITRLAGRKSLLDDFEELDGWEQALDLLADRLKKVREQHGPKSLFIDCDTGAGLDFYYAATRFAALWGTPYVSSPFDDPNNSGSTISNAPDGDCSAWIHSRCLFIVAADPASTHPVAFRWALEAQKNGAKIVVADTRFTNTMSKADLALRIGSDAGNLLGAALMKAILDEQLCGPNSTSNGLDIPESWWNSFDEISLESAAKGTDLPVARLKEAAILVAKKRPTKLITGKRLAHLPGYEIWRTIATLMGWTGQQGGGWYPLDSGRPTLCSSADLQGENSQEIAEKAQSDSRSADGFDTPRAVICSGGLSDFHSGSKQSGKAPVLIALFGCLCSETADHCHMLFPAQNWAERESLFFSNDRAIQWSRKIVEPPDSTRSGLDFWMGLAKRFGWQDHFPWKLDDDNADHEAFVDWLLAQDTSTKGCTVEVLKKSSEDGILVHWPFDGNQSLQGSSAALVRGYEEITPEFACFSHQPADEADELYPLYLEVPDSISKKAICVGNETLDNGNLLQINPEIARALGIDTGDEVVVQDSETFVEVRAWVTRMVPRWLVYLPSGSRNKRVLVRKKGQSGPDALNILRKLL</sequence>
<dbReference type="AlphaFoldDB" id="A0A9D6V026"/>
<dbReference type="GO" id="GO:0046872">
    <property type="term" value="F:metal ion binding"/>
    <property type="evidence" value="ECO:0007669"/>
    <property type="project" value="UniProtKB-KW"/>
</dbReference>
<keyword evidence="3" id="KW-0479">Metal-binding</keyword>
<dbReference type="Pfam" id="PF00384">
    <property type="entry name" value="Molybdopterin"/>
    <property type="match status" value="1"/>
</dbReference>
<dbReference type="InterPro" id="IPR006963">
    <property type="entry name" value="Mopterin_OxRdtase_4Fe-4S_dom"/>
</dbReference>
<dbReference type="InterPro" id="IPR006657">
    <property type="entry name" value="MoPterin_dinucl-bd_dom"/>
</dbReference>
<accession>A0A9D6V026</accession>
<protein>
    <submittedName>
        <fullName evidence="7">Molybdopterin-dependent oxidoreductase</fullName>
    </submittedName>
</protein>
<dbReference type="SUPFAM" id="SSF50692">
    <property type="entry name" value="ADC-like"/>
    <property type="match status" value="1"/>
</dbReference>
<dbReference type="GO" id="GO:0043546">
    <property type="term" value="F:molybdopterin cofactor binding"/>
    <property type="evidence" value="ECO:0007669"/>
    <property type="project" value="InterPro"/>
</dbReference>
<reference evidence="7" key="1">
    <citation type="submission" date="2020-07" db="EMBL/GenBank/DDBJ databases">
        <title>Huge and variable diversity of episymbiotic CPR bacteria and DPANN archaea in groundwater ecosystems.</title>
        <authorList>
            <person name="He C.Y."/>
            <person name="Keren R."/>
            <person name="Whittaker M."/>
            <person name="Farag I.F."/>
            <person name="Doudna J."/>
            <person name="Cate J.H.D."/>
            <person name="Banfield J.F."/>
        </authorList>
    </citation>
    <scope>NUCLEOTIDE SEQUENCE</scope>
    <source>
        <strain evidence="7">NC_groundwater_1664_Pr3_B-0.1um_52_9</strain>
    </source>
</reference>
<dbReference type="CDD" id="cd02775">
    <property type="entry name" value="MopB_CT"/>
    <property type="match status" value="1"/>
</dbReference>
<evidence type="ECO:0000256" key="5">
    <source>
        <dbReference type="ARBA" id="ARBA00023014"/>
    </source>
</evidence>
<dbReference type="InterPro" id="IPR050612">
    <property type="entry name" value="Prok_Mopterin_Oxidored"/>
</dbReference>
<dbReference type="Gene3D" id="3.40.228.10">
    <property type="entry name" value="Dimethylsulfoxide Reductase, domain 2"/>
    <property type="match status" value="1"/>
</dbReference>
<evidence type="ECO:0000256" key="2">
    <source>
        <dbReference type="ARBA" id="ARBA00022485"/>
    </source>
</evidence>
<dbReference type="PANTHER" id="PTHR43742">
    <property type="entry name" value="TRIMETHYLAMINE-N-OXIDE REDUCTASE"/>
    <property type="match status" value="1"/>
</dbReference>
<dbReference type="InterPro" id="IPR027467">
    <property type="entry name" value="MopterinOxRdtase_cofactor_BS"/>
</dbReference>
<dbReference type="Pfam" id="PF01568">
    <property type="entry name" value="Molydop_binding"/>
    <property type="match status" value="1"/>
</dbReference>
<dbReference type="PROSITE" id="PS51669">
    <property type="entry name" value="4FE4S_MOW_BIS_MGD"/>
    <property type="match status" value="1"/>
</dbReference>
<comment type="caution">
    <text evidence="7">The sequence shown here is derived from an EMBL/GenBank/DDBJ whole genome shotgun (WGS) entry which is preliminary data.</text>
</comment>
<dbReference type="InterPro" id="IPR009010">
    <property type="entry name" value="Asp_de-COase-like_dom_sf"/>
</dbReference>
<dbReference type="EMBL" id="JACRDE010000050">
    <property type="protein sequence ID" value="MBI5248199.1"/>
    <property type="molecule type" value="Genomic_DNA"/>
</dbReference>
<organism evidence="7 8">
    <name type="scientific">Desulfomonile tiedjei</name>
    <dbReference type="NCBI Taxonomy" id="2358"/>
    <lineage>
        <taxon>Bacteria</taxon>
        <taxon>Pseudomonadati</taxon>
        <taxon>Thermodesulfobacteriota</taxon>
        <taxon>Desulfomonilia</taxon>
        <taxon>Desulfomonilales</taxon>
        <taxon>Desulfomonilaceae</taxon>
        <taxon>Desulfomonile</taxon>
    </lineage>
</organism>
<evidence type="ECO:0000313" key="8">
    <source>
        <dbReference type="Proteomes" id="UP000807825"/>
    </source>
</evidence>
<keyword evidence="4" id="KW-0408">Iron</keyword>
<feature type="domain" description="4Fe-4S Mo/W bis-MGD-type" evidence="6">
    <location>
        <begin position="18"/>
        <end position="74"/>
    </location>
</feature>
<dbReference type="Proteomes" id="UP000807825">
    <property type="component" value="Unassembled WGS sequence"/>
</dbReference>
<dbReference type="CDD" id="cd00368">
    <property type="entry name" value="Molybdopterin-Binding"/>
    <property type="match status" value="1"/>
</dbReference>
<evidence type="ECO:0000313" key="7">
    <source>
        <dbReference type="EMBL" id="MBI5248199.1"/>
    </source>
</evidence>
<dbReference type="GO" id="GO:0016491">
    <property type="term" value="F:oxidoreductase activity"/>
    <property type="evidence" value="ECO:0007669"/>
    <property type="project" value="InterPro"/>
</dbReference>
<evidence type="ECO:0000259" key="6">
    <source>
        <dbReference type="PROSITE" id="PS51669"/>
    </source>
</evidence>
<name>A0A9D6V026_9BACT</name>